<organism evidence="1">
    <name type="scientific">Salmonella enterica</name>
    <name type="common">Salmonella choleraesuis</name>
    <dbReference type="NCBI Taxonomy" id="28901"/>
    <lineage>
        <taxon>Bacteria</taxon>
        <taxon>Pseudomonadati</taxon>
        <taxon>Pseudomonadota</taxon>
        <taxon>Gammaproteobacteria</taxon>
        <taxon>Enterobacterales</taxon>
        <taxon>Enterobacteriaceae</taxon>
        <taxon>Salmonella</taxon>
    </lineage>
</organism>
<protein>
    <submittedName>
        <fullName evidence="1">Uncharacterized protein</fullName>
    </submittedName>
</protein>
<accession>A0A749PKW3</accession>
<name>A0A749PKW3_SALER</name>
<dbReference type="EMBL" id="DAAVUQ010000010">
    <property type="protein sequence ID" value="HAF5757847.1"/>
    <property type="molecule type" value="Genomic_DNA"/>
</dbReference>
<comment type="caution">
    <text evidence="1">The sequence shown here is derived from an EMBL/GenBank/DDBJ whole genome shotgun (WGS) entry which is preliminary data.</text>
</comment>
<evidence type="ECO:0000313" key="1">
    <source>
        <dbReference type="EMBL" id="HAF5757847.1"/>
    </source>
</evidence>
<sequence length="123" mass="14074">MEIKTNGVTRIVILIGKYALKFPAIHHNYSMFIEGIRANLNEGRFVGFDCRAPIARTLYSNKFGLLNVQERARTIRHAGLFRLALCEMCMKSDFFNKDFLMDDPKPENFGYSSTGLVKLDYGN</sequence>
<reference evidence="1" key="2">
    <citation type="submission" date="2020-02" db="EMBL/GenBank/DDBJ databases">
        <authorList>
            <consortium name="NCBI Pathogen Detection Project"/>
        </authorList>
    </citation>
    <scope>NUCLEOTIDE SEQUENCE</scope>
    <source>
        <strain evidence="1">MA.CK_00/00004035</strain>
    </source>
</reference>
<proteinExistence type="predicted"/>
<gene>
    <name evidence="1" type="ORF">G8N42_003304</name>
</gene>
<dbReference type="AlphaFoldDB" id="A0A749PKW3"/>
<reference evidence="1" key="1">
    <citation type="journal article" date="2018" name="Genome Biol.">
        <title>SKESA: strategic k-mer extension for scrupulous assemblies.</title>
        <authorList>
            <person name="Souvorov A."/>
            <person name="Agarwala R."/>
            <person name="Lipman D.J."/>
        </authorList>
    </citation>
    <scope>NUCLEOTIDE SEQUENCE</scope>
    <source>
        <strain evidence="1">MA.CK_00/00004035</strain>
    </source>
</reference>